<evidence type="ECO:0000313" key="9">
    <source>
        <dbReference type="EMBL" id="NOU58884.1"/>
    </source>
</evidence>
<feature type="transmembrane region" description="Helical" evidence="6">
    <location>
        <begin position="382"/>
        <end position="403"/>
    </location>
</feature>
<dbReference type="Pfam" id="PF02687">
    <property type="entry name" value="FtsX"/>
    <property type="match status" value="2"/>
</dbReference>
<feature type="transmembrane region" description="Helical" evidence="6">
    <location>
        <begin position="289"/>
        <end position="310"/>
    </location>
</feature>
<feature type="domain" description="MacB-like periplasmic core" evidence="8">
    <location>
        <begin position="20"/>
        <end position="231"/>
    </location>
</feature>
<feature type="domain" description="ABC3 transporter permease C-terminal" evidence="7">
    <location>
        <begin position="289"/>
        <end position="406"/>
    </location>
</feature>
<sequence length="793" mass="90870">MKNSFLKIAFKNIINEKVSSAFNIIGFSLTLTTVLLISFYVINELSYDTFHKDYKNIFRSTIKSTFENGEVSETAGVIHSIGPRINEEVPSIESFTRIYPEWQTLVIKNKLNSYSESEIAYVDPGFFSVFSFQFIEGNSTQFIKKNSLIINKKTAIKYFGNKSGLNEILTIKNIEYRVIGIIEDFPPNSHFDFNLLIPISSKDFGENLFYQGGSFYTYFKIKYQANQVNVLSQVNSIARRLYLEYDERKKNETRSIQMALQPLNRIHLHSHFRNELKVNGNLFYVKINIFLAILLLLISTINFINTTTVISEKRSKSIGIQKVLGASRIQLIQNIILEIMIPPLIALIIAILLAFSLNNYFMPLLGFSIPLSAILSWKSIMILIILGIIVILLSTVYPALYLSKLPVLNIMSGYSATGIHRNSLLYKILLCFQFASSIFLIISLLQITQQINYLKKKDLGFNKNNVLVFTNISHQTKKKLPIIQGELCKLPFVKNVSSSKQIPGERMPEAEFKLFQAHDSKWSECNVIRGDCHYIPTLELNLLEGRNFRNYKNLDKDVTIINESAAKAIGKESLLGTQINLDGKIYSIIGIVQNFHIESLHNNIKPIFIVLGKSGTTDLAININSINQKNNINRIKSIFNDIAPEYIPFSYFLKDRFNQMYKSEDQIQRILLTFCYIAIIISIMGVWAFSSLFLQKKQKEIAIRKVLGANNINLFTLLIKNFLPWILIAFIISSPLVFIFISTWLDAYIYKIEISILYYIYTIISVIVVVIMAVIYHYLVMIKAQPVTILKKE</sequence>
<dbReference type="PANTHER" id="PTHR30572:SF18">
    <property type="entry name" value="ABC-TYPE MACROLIDE FAMILY EXPORT SYSTEM PERMEASE COMPONENT 2"/>
    <property type="match status" value="1"/>
</dbReference>
<comment type="caution">
    <text evidence="9">The sequence shown here is derived from an EMBL/GenBank/DDBJ whole genome shotgun (WGS) entry which is preliminary data.</text>
</comment>
<feature type="transmembrane region" description="Helical" evidence="6">
    <location>
        <begin position="423"/>
        <end position="447"/>
    </location>
</feature>
<evidence type="ECO:0000313" key="10">
    <source>
        <dbReference type="Proteomes" id="UP000732105"/>
    </source>
</evidence>
<keyword evidence="5 6" id="KW-0472">Membrane</keyword>
<dbReference type="PANTHER" id="PTHR30572">
    <property type="entry name" value="MEMBRANE COMPONENT OF TRANSPORTER-RELATED"/>
    <property type="match status" value="1"/>
</dbReference>
<evidence type="ECO:0000256" key="3">
    <source>
        <dbReference type="ARBA" id="ARBA00022692"/>
    </source>
</evidence>
<feature type="transmembrane region" description="Helical" evidence="6">
    <location>
        <begin position="757"/>
        <end position="779"/>
    </location>
</feature>
<evidence type="ECO:0000256" key="2">
    <source>
        <dbReference type="ARBA" id="ARBA00022475"/>
    </source>
</evidence>
<keyword evidence="4 6" id="KW-1133">Transmembrane helix</keyword>
<feature type="transmembrane region" description="Helical" evidence="6">
    <location>
        <begin position="670"/>
        <end position="689"/>
    </location>
</feature>
<comment type="subcellular location">
    <subcellularLocation>
        <location evidence="1">Cell membrane</location>
        <topology evidence="1">Multi-pass membrane protein</topology>
    </subcellularLocation>
</comment>
<organism evidence="9 10">
    <name type="scientific">Marinifilum caeruleilacunae</name>
    <dbReference type="NCBI Taxonomy" id="2499076"/>
    <lineage>
        <taxon>Bacteria</taxon>
        <taxon>Pseudomonadati</taxon>
        <taxon>Bacteroidota</taxon>
        <taxon>Bacteroidia</taxon>
        <taxon>Marinilabiliales</taxon>
        <taxon>Marinifilaceae</taxon>
    </lineage>
</organism>
<dbReference type="Proteomes" id="UP000732105">
    <property type="component" value="Unassembled WGS sequence"/>
</dbReference>
<evidence type="ECO:0000259" key="7">
    <source>
        <dbReference type="Pfam" id="PF02687"/>
    </source>
</evidence>
<keyword evidence="10" id="KW-1185">Reference proteome</keyword>
<evidence type="ECO:0000259" key="8">
    <source>
        <dbReference type="Pfam" id="PF12704"/>
    </source>
</evidence>
<feature type="transmembrane region" description="Helical" evidence="6">
    <location>
        <begin position="331"/>
        <end position="354"/>
    </location>
</feature>
<dbReference type="EMBL" id="RZNH01000003">
    <property type="protein sequence ID" value="NOU58884.1"/>
    <property type="molecule type" value="Genomic_DNA"/>
</dbReference>
<evidence type="ECO:0000256" key="4">
    <source>
        <dbReference type="ARBA" id="ARBA00022989"/>
    </source>
</evidence>
<evidence type="ECO:0000256" key="6">
    <source>
        <dbReference type="SAM" id="Phobius"/>
    </source>
</evidence>
<dbReference type="InterPro" id="IPR003838">
    <property type="entry name" value="ABC3_permease_C"/>
</dbReference>
<dbReference type="Pfam" id="PF12704">
    <property type="entry name" value="MacB_PCD"/>
    <property type="match status" value="1"/>
</dbReference>
<evidence type="ECO:0000256" key="1">
    <source>
        <dbReference type="ARBA" id="ARBA00004651"/>
    </source>
</evidence>
<keyword evidence="3 6" id="KW-0812">Transmembrane</keyword>
<evidence type="ECO:0000256" key="5">
    <source>
        <dbReference type="ARBA" id="ARBA00023136"/>
    </source>
</evidence>
<feature type="domain" description="ABC3 transporter permease C-terminal" evidence="7">
    <location>
        <begin position="674"/>
        <end position="784"/>
    </location>
</feature>
<accession>A0ABX1WS10</accession>
<proteinExistence type="predicted"/>
<name>A0ABX1WS10_9BACT</name>
<dbReference type="RefSeq" id="WP_171594162.1">
    <property type="nucleotide sequence ID" value="NZ_RZNH01000003.1"/>
</dbReference>
<reference evidence="9 10" key="1">
    <citation type="submission" date="2018-12" db="EMBL/GenBank/DDBJ databases">
        <title>Marinifilum JC070 sp. nov., a marine bacterium isolated from Yongle Blue Hole in the South China Sea.</title>
        <authorList>
            <person name="Fu T."/>
        </authorList>
    </citation>
    <scope>NUCLEOTIDE SEQUENCE [LARGE SCALE GENOMIC DNA]</scope>
    <source>
        <strain evidence="9 10">JC070</strain>
    </source>
</reference>
<feature type="transmembrane region" description="Helical" evidence="6">
    <location>
        <begin position="722"/>
        <end position="745"/>
    </location>
</feature>
<dbReference type="InterPro" id="IPR050250">
    <property type="entry name" value="Macrolide_Exporter_MacB"/>
</dbReference>
<feature type="transmembrane region" description="Helical" evidence="6">
    <location>
        <begin position="21"/>
        <end position="42"/>
    </location>
</feature>
<protein>
    <submittedName>
        <fullName evidence="9">ABC transporter permease</fullName>
    </submittedName>
</protein>
<gene>
    <name evidence="9" type="ORF">ELS83_03570</name>
</gene>
<dbReference type="InterPro" id="IPR025857">
    <property type="entry name" value="MacB_PCD"/>
</dbReference>
<keyword evidence="2" id="KW-1003">Cell membrane</keyword>